<keyword evidence="3" id="KW-1185">Reference proteome</keyword>
<dbReference type="CTD" id="100101640"/>
<proteinExistence type="predicted"/>
<feature type="chain" id="PRO_5018534613" evidence="1">
    <location>
        <begin position="17"/>
        <end position="234"/>
    </location>
</feature>
<keyword evidence="1" id="KW-0732">Signal</keyword>
<dbReference type="AlphaFoldDB" id="A0A3Q1F658"/>
<dbReference type="Gene3D" id="1.20.5.1230">
    <property type="entry name" value="Apolipoprotein A-I"/>
    <property type="match status" value="1"/>
</dbReference>
<dbReference type="GeneID" id="110959060"/>
<dbReference type="SUPFAM" id="SSF58113">
    <property type="entry name" value="Apolipoprotein A-I"/>
    <property type="match status" value="1"/>
</dbReference>
<dbReference type="InParanoid" id="A0A3Q1F658"/>
<reference evidence="2" key="2">
    <citation type="submission" date="2025-09" db="UniProtKB">
        <authorList>
            <consortium name="Ensembl"/>
        </authorList>
    </citation>
    <scope>IDENTIFICATION</scope>
</reference>
<feature type="signal peptide" evidence="1">
    <location>
        <begin position="1"/>
        <end position="16"/>
    </location>
</feature>
<evidence type="ECO:0000313" key="3">
    <source>
        <dbReference type="Proteomes" id="UP000257200"/>
    </source>
</evidence>
<sequence length="234" mass="25988">MKFAALVLLLAVGSQAASLQADAPDQITQYRGKLKELVTRILQPFDDTTHKDKKDAAINEADAKLGQAIEMGQAAYTAISEATADVRATIEADITKLRDDHTAQAEKVKETLLRHVQQYLSALEPLKEYLEGKKDELDALKVKTSDAVHDIGQKVPVNWQETKESLMPIVQSVRDHLHQRRLDAQAKIEPYIADYMETAKGYVQDPSKGTPDLEGLKTAVTAYFQNLFASLNQN</sequence>
<organism evidence="2 3">
    <name type="scientific">Acanthochromis polyacanthus</name>
    <name type="common">spiny chromis</name>
    <dbReference type="NCBI Taxonomy" id="80966"/>
    <lineage>
        <taxon>Eukaryota</taxon>
        <taxon>Metazoa</taxon>
        <taxon>Chordata</taxon>
        <taxon>Craniata</taxon>
        <taxon>Vertebrata</taxon>
        <taxon>Euteleostomi</taxon>
        <taxon>Actinopterygii</taxon>
        <taxon>Neopterygii</taxon>
        <taxon>Teleostei</taxon>
        <taxon>Neoteleostei</taxon>
        <taxon>Acanthomorphata</taxon>
        <taxon>Ovalentaria</taxon>
        <taxon>Pomacentridae</taxon>
        <taxon>Acanthochromis</taxon>
    </lineage>
</organism>
<dbReference type="GeneTree" id="ENSGT00940000174767"/>
<dbReference type="STRING" id="80966.ENSAPOP00000012398"/>
<evidence type="ECO:0000313" key="2">
    <source>
        <dbReference type="Ensembl" id="ENSAPOP00000012398.1"/>
    </source>
</evidence>
<reference evidence="2" key="1">
    <citation type="submission" date="2025-08" db="UniProtKB">
        <authorList>
            <consortium name="Ensembl"/>
        </authorList>
    </citation>
    <scope>IDENTIFICATION</scope>
</reference>
<dbReference type="OrthoDB" id="8727817at2759"/>
<evidence type="ECO:0000256" key="1">
    <source>
        <dbReference type="SAM" id="SignalP"/>
    </source>
</evidence>
<accession>A0A3Q1F658</accession>
<dbReference type="Ensembl" id="ENSAPOT00000031984.1">
    <property type="protein sequence ID" value="ENSAPOP00000012398.1"/>
    <property type="gene ID" value="ENSAPOG00000015052.1"/>
</dbReference>
<protein>
    <submittedName>
        <fullName evidence="2">Apolipoprotein A-I-1-like</fullName>
    </submittedName>
</protein>
<dbReference type="RefSeq" id="XP_022061497.1">
    <property type="nucleotide sequence ID" value="XM_022205805.2"/>
</dbReference>
<name>A0A3Q1F658_9TELE</name>
<dbReference type="Proteomes" id="UP000257200">
    <property type="component" value="Unplaced"/>
</dbReference>